<evidence type="ECO:0000256" key="1">
    <source>
        <dbReference type="SAM" id="MobiDB-lite"/>
    </source>
</evidence>
<feature type="region of interest" description="Disordered" evidence="1">
    <location>
        <begin position="52"/>
        <end position="75"/>
    </location>
</feature>
<dbReference type="OrthoDB" id="2902550at2"/>
<keyword evidence="3" id="KW-1185">Reference proteome</keyword>
<evidence type="ECO:0000313" key="2">
    <source>
        <dbReference type="EMBL" id="RCW42410.1"/>
    </source>
</evidence>
<dbReference type="InterPro" id="IPR012452">
    <property type="entry name" value="DUF1657"/>
</dbReference>
<feature type="compositionally biased region" description="Basic and acidic residues" evidence="1">
    <location>
        <begin position="57"/>
        <end position="75"/>
    </location>
</feature>
<sequence>MTVGSDLKPAVASLKSAQVSFEQFALNTQNQQAVIHSEDQNVMNGDEEAISSIQDEQDGKIGTHDKVREIQWNEH</sequence>
<dbReference type="EMBL" id="QPJD01000017">
    <property type="protein sequence ID" value="RCW42410.1"/>
    <property type="molecule type" value="Genomic_DNA"/>
</dbReference>
<organism evidence="2 3">
    <name type="scientific">Paenibacillus prosopidis</name>
    <dbReference type="NCBI Taxonomy" id="630520"/>
    <lineage>
        <taxon>Bacteria</taxon>
        <taxon>Bacillati</taxon>
        <taxon>Bacillota</taxon>
        <taxon>Bacilli</taxon>
        <taxon>Bacillales</taxon>
        <taxon>Paenibacillaceae</taxon>
        <taxon>Paenibacillus</taxon>
    </lineage>
</organism>
<gene>
    <name evidence="2" type="ORF">DFP97_117134</name>
</gene>
<dbReference type="Proteomes" id="UP000252415">
    <property type="component" value="Unassembled WGS sequence"/>
</dbReference>
<accession>A0A368VLM3</accession>
<dbReference type="AlphaFoldDB" id="A0A368VLM3"/>
<evidence type="ECO:0000313" key="3">
    <source>
        <dbReference type="Proteomes" id="UP000252415"/>
    </source>
</evidence>
<protein>
    <submittedName>
        <fullName evidence="2">Uncharacterized protein DUF1657</fullName>
    </submittedName>
</protein>
<reference evidence="2 3" key="1">
    <citation type="submission" date="2018-07" db="EMBL/GenBank/DDBJ databases">
        <title>Genomic Encyclopedia of Type Strains, Phase III (KMG-III): the genomes of soil and plant-associated and newly described type strains.</title>
        <authorList>
            <person name="Whitman W."/>
        </authorList>
    </citation>
    <scope>NUCLEOTIDE SEQUENCE [LARGE SCALE GENOMIC DNA]</scope>
    <source>
        <strain evidence="2 3">CECT 7506</strain>
    </source>
</reference>
<name>A0A368VLM3_9BACL</name>
<dbReference type="RefSeq" id="WP_114383010.1">
    <property type="nucleotide sequence ID" value="NZ_QPJD01000017.1"/>
</dbReference>
<proteinExistence type="predicted"/>
<comment type="caution">
    <text evidence="2">The sequence shown here is derived from an EMBL/GenBank/DDBJ whole genome shotgun (WGS) entry which is preliminary data.</text>
</comment>
<dbReference type="Pfam" id="PF07870">
    <property type="entry name" value="DUF1657"/>
    <property type="match status" value="1"/>
</dbReference>